<dbReference type="OrthoDB" id="5854584at2759"/>
<dbReference type="InParanoid" id="C5LYK5"/>
<name>C5LYK5_PERM5</name>
<dbReference type="PANTHER" id="PTHR31965:SF1">
    <property type="entry name" value="TRANSMEMBRANE PROTEIN 42"/>
    <property type="match status" value="1"/>
</dbReference>
<protein>
    <submittedName>
        <fullName evidence="4">Uncharacterized protein</fullName>
    </submittedName>
</protein>
<evidence type="ECO:0000256" key="2">
    <source>
        <dbReference type="SAM" id="MobiDB-lite"/>
    </source>
</evidence>
<evidence type="ECO:0000256" key="3">
    <source>
        <dbReference type="SAM" id="Phobius"/>
    </source>
</evidence>
<dbReference type="GeneID" id="9040685"/>
<dbReference type="InterPro" id="IPR039632">
    <property type="entry name" value="TMEM42"/>
</dbReference>
<proteinExistence type="predicted"/>
<feature type="transmembrane region" description="Helical" evidence="3">
    <location>
        <begin position="78"/>
        <end position="97"/>
    </location>
</feature>
<evidence type="ECO:0000313" key="4">
    <source>
        <dbReference type="EMBL" id="EEQ98243.1"/>
    </source>
</evidence>
<keyword evidence="1" id="KW-0175">Coiled coil</keyword>
<organism evidence="5">
    <name type="scientific">Perkinsus marinus (strain ATCC 50983 / TXsc)</name>
    <dbReference type="NCBI Taxonomy" id="423536"/>
    <lineage>
        <taxon>Eukaryota</taxon>
        <taxon>Sar</taxon>
        <taxon>Alveolata</taxon>
        <taxon>Perkinsozoa</taxon>
        <taxon>Perkinsea</taxon>
        <taxon>Perkinsida</taxon>
        <taxon>Perkinsidae</taxon>
        <taxon>Perkinsus</taxon>
    </lineage>
</organism>
<dbReference type="Proteomes" id="UP000007800">
    <property type="component" value="Unassembled WGS sequence"/>
</dbReference>
<reference evidence="4 5" key="1">
    <citation type="submission" date="2008-07" db="EMBL/GenBank/DDBJ databases">
        <authorList>
            <person name="El-Sayed N."/>
            <person name="Caler E."/>
            <person name="Inman J."/>
            <person name="Amedeo P."/>
            <person name="Hass B."/>
            <person name="Wortman J."/>
        </authorList>
    </citation>
    <scope>NUCLEOTIDE SEQUENCE [LARGE SCALE GENOMIC DNA]</scope>
    <source>
        <strain evidence="5">ATCC 50983 / TXsc</strain>
    </source>
</reference>
<evidence type="ECO:0000313" key="5">
    <source>
        <dbReference type="Proteomes" id="UP000007800"/>
    </source>
</evidence>
<evidence type="ECO:0000256" key="1">
    <source>
        <dbReference type="SAM" id="Coils"/>
    </source>
</evidence>
<keyword evidence="3" id="KW-0472">Membrane</keyword>
<accession>C5LYK5</accession>
<feature type="coiled-coil region" evidence="1">
    <location>
        <begin position="348"/>
        <end position="396"/>
    </location>
</feature>
<gene>
    <name evidence="4" type="ORF">Pmar_PMAR002062</name>
</gene>
<dbReference type="InterPro" id="IPR037185">
    <property type="entry name" value="EmrE-like"/>
</dbReference>
<dbReference type="SUPFAM" id="SSF103481">
    <property type="entry name" value="Multidrug resistance efflux transporter EmrE"/>
    <property type="match status" value="1"/>
</dbReference>
<dbReference type="PANTHER" id="PTHR31965">
    <property type="entry name" value="TRANSMEMBRANE PROTEIN 42"/>
    <property type="match status" value="1"/>
</dbReference>
<sequence length="474" mass="52417">MLDPNLISSLCAAAASVFAKVGFDTTNGSLAYKAAIQVHPVAGYMLRAVFIVLSLASNASMMSYYIEALQKRTALQATVMNFGGNFLFSSIFGAVFFGERMSFTWLMGATSIITGVALVAAGSHTKAEVAEEEKKHRDNKPVTGGLRVRGGFATLLRSLFEQESLPQPSAGLVAWIANDIFGSVNDEVDHGSFVGRFNVFWRARKDIQSRYTEHRSSWSSGVPGNAQAHHSLGDDDEDLVIALEAGPVDKEPAVRMLMASELIDSGNERYEKSAELVGEGTVEKDEMLPEEQEENNIGENYDACGDKKCVEDNFKTLDSSVRKGVEESPGEQESMRGQSQTKWKDLEMERLLKKVELAEERRAAAEELALSREVELEKVSRNVQRLEEVLKAERSMRRDDAETRRKNVSDSNVIVEEQLAALHRSRACLATAVAAASNAVATSENVWDRPAQLTSILFEMCLRPNFLFFFFPFL</sequence>
<feature type="region of interest" description="Disordered" evidence="2">
    <location>
        <begin position="320"/>
        <end position="342"/>
    </location>
</feature>
<keyword evidence="5" id="KW-1185">Reference proteome</keyword>
<dbReference type="RefSeq" id="XP_002765526.1">
    <property type="nucleotide sequence ID" value="XM_002765480.1"/>
</dbReference>
<dbReference type="EMBL" id="GG686808">
    <property type="protein sequence ID" value="EEQ98243.1"/>
    <property type="molecule type" value="Genomic_DNA"/>
</dbReference>
<keyword evidence="3" id="KW-1133">Transmembrane helix</keyword>
<feature type="transmembrane region" description="Helical" evidence="3">
    <location>
        <begin position="43"/>
        <end position="66"/>
    </location>
</feature>
<dbReference type="AlphaFoldDB" id="C5LYK5"/>
<keyword evidence="3" id="KW-0812">Transmembrane</keyword>